<dbReference type="EMBL" id="KF126297">
    <property type="protein sequence ID" value="AIA93644.1"/>
    <property type="molecule type" value="Genomic_DNA"/>
</dbReference>
<dbReference type="InterPro" id="IPR013783">
    <property type="entry name" value="Ig-like_fold"/>
</dbReference>
<accession>A0A060CEK0</accession>
<feature type="non-terminal residue" evidence="2">
    <location>
        <position position="144"/>
    </location>
</feature>
<name>A0A060CEK0_9STRE</name>
<evidence type="ECO:0000259" key="1">
    <source>
        <dbReference type="Pfam" id="PF02903"/>
    </source>
</evidence>
<proteinExistence type="predicted"/>
<dbReference type="InterPro" id="IPR014756">
    <property type="entry name" value="Ig_E-set"/>
</dbReference>
<dbReference type="GO" id="GO:0005975">
    <property type="term" value="P:carbohydrate metabolic process"/>
    <property type="evidence" value="ECO:0007669"/>
    <property type="project" value="InterPro"/>
</dbReference>
<organism evidence="2">
    <name type="scientific">uncultured Streptococcus sp</name>
    <dbReference type="NCBI Taxonomy" id="83427"/>
    <lineage>
        <taxon>Bacteria</taxon>
        <taxon>Bacillati</taxon>
        <taxon>Bacillota</taxon>
        <taxon>Bacilli</taxon>
        <taxon>Lactobacillales</taxon>
        <taxon>Streptococcaceae</taxon>
        <taxon>Streptococcus</taxon>
        <taxon>environmental samples</taxon>
    </lineage>
</organism>
<protein>
    <submittedName>
        <fullName evidence="2">Alpha-amylase_N</fullName>
    </submittedName>
</protein>
<evidence type="ECO:0000313" key="2">
    <source>
        <dbReference type="EMBL" id="AIA93644.1"/>
    </source>
</evidence>
<dbReference type="SUPFAM" id="SSF81296">
    <property type="entry name" value="E set domains"/>
    <property type="match status" value="1"/>
</dbReference>
<dbReference type="CDD" id="cd02857">
    <property type="entry name" value="E_set_CDase_PDE_N"/>
    <property type="match status" value="1"/>
</dbReference>
<dbReference type="AlphaFoldDB" id="A0A060CEK0"/>
<dbReference type="Gene3D" id="2.60.40.10">
    <property type="entry name" value="Immunoglobulins"/>
    <property type="match status" value="1"/>
</dbReference>
<reference evidence="2" key="1">
    <citation type="journal article" date="2013" name="Environ. Microbiol.">
        <title>Seasonally variable intestinal metagenomes of the red palm weevil (Rhynchophorus ferrugineus).</title>
        <authorList>
            <person name="Jia S."/>
            <person name="Zhang X."/>
            <person name="Zhang G."/>
            <person name="Yin A."/>
            <person name="Zhang S."/>
            <person name="Li F."/>
            <person name="Wang L."/>
            <person name="Zhao D."/>
            <person name="Yun Q."/>
            <person name="Tala"/>
            <person name="Wang J."/>
            <person name="Sun G."/>
            <person name="Baabdullah M."/>
            <person name="Yu X."/>
            <person name="Hu S."/>
            <person name="Al-Mssallem I.S."/>
            <person name="Yu J."/>
        </authorList>
    </citation>
    <scope>NUCLEOTIDE SEQUENCE</scope>
</reference>
<feature type="domain" description="Glycoside hydrolase family 13 N-terminal Ig-like" evidence="1">
    <location>
        <begin position="1"/>
        <end position="120"/>
    </location>
</feature>
<dbReference type="InterPro" id="IPR004185">
    <property type="entry name" value="Glyco_hydro_13_lg-like_dom"/>
</dbReference>
<sequence>MNIKALYHRPDSNFCFPLSDHEITIRLRVDAADHFAKVELVYNSKYLIQGQQLVKTMARAYDDGTFAYYEITLDLKDTRLAYVFRLYEGSQAYYFSERGLTQTYDFNLSYYDFFQFPFINDADVIKVPAWTKKALFYEIFVDRF</sequence>
<dbReference type="GO" id="GO:0004553">
    <property type="term" value="F:hydrolase activity, hydrolyzing O-glycosyl compounds"/>
    <property type="evidence" value="ECO:0007669"/>
    <property type="project" value="InterPro"/>
</dbReference>
<dbReference type="Pfam" id="PF02903">
    <property type="entry name" value="Alpha-amylase_N"/>
    <property type="match status" value="1"/>
</dbReference>